<dbReference type="PANTHER" id="PTHR47926:SF349">
    <property type="entry name" value="(WILD MALAYSIAN BANANA) HYPOTHETICAL PROTEIN"/>
    <property type="match status" value="1"/>
</dbReference>
<dbReference type="FunFam" id="1.25.40.10:FF:000196">
    <property type="entry name" value="Pentatricopeptide repeat-containing protein At4g14850"/>
    <property type="match status" value="1"/>
</dbReference>
<gene>
    <name evidence="3" type="ORF">H6P81_017814</name>
</gene>
<feature type="repeat" description="PPR" evidence="2">
    <location>
        <begin position="308"/>
        <end position="342"/>
    </location>
</feature>
<dbReference type="AlphaFoldDB" id="A0AAV7DZ72"/>
<organism evidence="3 4">
    <name type="scientific">Aristolochia fimbriata</name>
    <name type="common">White veined hardy Dutchman's pipe vine</name>
    <dbReference type="NCBI Taxonomy" id="158543"/>
    <lineage>
        <taxon>Eukaryota</taxon>
        <taxon>Viridiplantae</taxon>
        <taxon>Streptophyta</taxon>
        <taxon>Embryophyta</taxon>
        <taxon>Tracheophyta</taxon>
        <taxon>Spermatophyta</taxon>
        <taxon>Magnoliopsida</taxon>
        <taxon>Magnoliidae</taxon>
        <taxon>Piperales</taxon>
        <taxon>Aristolochiaceae</taxon>
        <taxon>Aristolochia</taxon>
    </lineage>
</organism>
<dbReference type="InterPro" id="IPR011990">
    <property type="entry name" value="TPR-like_helical_dom_sf"/>
</dbReference>
<dbReference type="Pfam" id="PF13041">
    <property type="entry name" value="PPR_2"/>
    <property type="match status" value="4"/>
</dbReference>
<dbReference type="GO" id="GO:0003723">
    <property type="term" value="F:RNA binding"/>
    <property type="evidence" value="ECO:0007669"/>
    <property type="project" value="InterPro"/>
</dbReference>
<dbReference type="Proteomes" id="UP000825729">
    <property type="component" value="Unassembled WGS sequence"/>
</dbReference>
<dbReference type="Pfam" id="PF20431">
    <property type="entry name" value="E_motif"/>
    <property type="match status" value="1"/>
</dbReference>
<dbReference type="InterPro" id="IPR046960">
    <property type="entry name" value="PPR_At4g14850-like_plant"/>
</dbReference>
<dbReference type="FunFam" id="1.25.40.10:FF:000344">
    <property type="entry name" value="Pentatricopeptide repeat-containing protein"/>
    <property type="match status" value="1"/>
</dbReference>
<dbReference type="GO" id="GO:0009451">
    <property type="term" value="P:RNA modification"/>
    <property type="evidence" value="ECO:0007669"/>
    <property type="project" value="InterPro"/>
</dbReference>
<name>A0AAV7DZ72_ARIFI</name>
<dbReference type="NCBIfam" id="TIGR00756">
    <property type="entry name" value="PPR"/>
    <property type="match status" value="4"/>
</dbReference>
<proteinExistence type="predicted"/>
<keyword evidence="4" id="KW-1185">Reference proteome</keyword>
<evidence type="ECO:0000256" key="1">
    <source>
        <dbReference type="ARBA" id="ARBA00022737"/>
    </source>
</evidence>
<dbReference type="Pfam" id="PF01535">
    <property type="entry name" value="PPR"/>
    <property type="match status" value="3"/>
</dbReference>
<comment type="caution">
    <text evidence="3">The sequence shown here is derived from an EMBL/GenBank/DDBJ whole genome shotgun (WGS) entry which is preliminary data.</text>
</comment>
<dbReference type="EMBL" id="JAINDJ010000007">
    <property type="protein sequence ID" value="KAG9441960.1"/>
    <property type="molecule type" value="Genomic_DNA"/>
</dbReference>
<dbReference type="FunFam" id="1.25.40.10:FF:001681">
    <property type="entry name" value="Pentatricopeptide repeat-containing protein At4g33170 family"/>
    <property type="match status" value="1"/>
</dbReference>
<protein>
    <recommendedName>
        <fullName evidence="5">Pentatricopeptide repeat-containing protein</fullName>
    </recommendedName>
</protein>
<dbReference type="InterPro" id="IPR046848">
    <property type="entry name" value="E_motif"/>
</dbReference>
<dbReference type="PANTHER" id="PTHR47926">
    <property type="entry name" value="PENTATRICOPEPTIDE REPEAT-CONTAINING PROTEIN"/>
    <property type="match status" value="1"/>
</dbReference>
<evidence type="ECO:0000313" key="4">
    <source>
        <dbReference type="Proteomes" id="UP000825729"/>
    </source>
</evidence>
<evidence type="ECO:0000313" key="3">
    <source>
        <dbReference type="EMBL" id="KAG9441960.1"/>
    </source>
</evidence>
<dbReference type="InterPro" id="IPR002885">
    <property type="entry name" value="PPR_rpt"/>
</dbReference>
<feature type="repeat" description="PPR" evidence="2">
    <location>
        <begin position="409"/>
        <end position="443"/>
    </location>
</feature>
<dbReference type="PROSITE" id="PS51375">
    <property type="entry name" value="PPR"/>
    <property type="match status" value="4"/>
</dbReference>
<sequence>MRYGILRWTRTWRPRSTSALRNAHLHTSSINGSKTGDMESEEERYALQLQRCGQNSRVDLGQAIHAKFIKESLLSTLFLRNHLLNAYCKCGQLGAGLQLLDEMPERNVVSWSAMIAGFVQSGYPAEAVSLFQQLQRDGVRPNEYSIVSALNACSLLDNVSIANQIYAQLIRFGFESNVFLINAFLTALVRRERLEEAEQLFEECEIRDIVSWNAMIAGYLQFSYSKVWSFWCRMNREGVPPDKFTFSTVLTGLAALTELKCGLQVHAQLVKSGHGEDICVGNSLADMYLKNQNLTEGSKAFHEMPSKDVVSWTQMASGYLQCGQPAKALHAVAEMRSVGIWPNKFTIATAINACANLASLEEGKKNHGLRIKLGDSMDACVDNAIIDLYAKCGFMDSALGVFRGMNENSVVSWTTMIMGYAQNGLVREALEIFEEMRIKNIKPNDITFICVLYACSEGGFVEEGWEYFSSMARDHGITPGEDHYACMVNLLGRTGRIKEAETLIKNMPFKPGVLVWQTLLGACNSHGDIETGKRAAKQALALDKEDPSTYILLSNMFAESSNWDRVGTLRQLMKNREVKKMPGCSWI</sequence>
<evidence type="ECO:0008006" key="5">
    <source>
        <dbReference type="Google" id="ProtNLM"/>
    </source>
</evidence>
<reference evidence="3 4" key="1">
    <citation type="submission" date="2021-07" db="EMBL/GenBank/DDBJ databases">
        <title>The Aristolochia fimbriata genome: insights into angiosperm evolution, floral development and chemical biosynthesis.</title>
        <authorList>
            <person name="Jiao Y."/>
        </authorList>
    </citation>
    <scope>NUCLEOTIDE SEQUENCE [LARGE SCALE GENOMIC DNA]</scope>
    <source>
        <strain evidence="3">IBCAS-2021</strain>
        <tissue evidence="3">Leaf</tissue>
    </source>
</reference>
<keyword evidence="1" id="KW-0677">Repeat</keyword>
<evidence type="ECO:0000256" key="2">
    <source>
        <dbReference type="PROSITE-ProRule" id="PRU00708"/>
    </source>
</evidence>
<accession>A0AAV7DZ72</accession>
<feature type="repeat" description="PPR" evidence="2">
    <location>
        <begin position="107"/>
        <end position="141"/>
    </location>
</feature>
<feature type="repeat" description="PPR" evidence="2">
    <location>
        <begin position="76"/>
        <end position="106"/>
    </location>
</feature>
<dbReference type="Gene3D" id="1.25.40.10">
    <property type="entry name" value="Tetratricopeptide repeat domain"/>
    <property type="match status" value="4"/>
</dbReference>